<protein>
    <submittedName>
        <fullName evidence="1">Uncharacterized protein</fullName>
    </submittedName>
</protein>
<proteinExistence type="predicted"/>
<reference evidence="1 2" key="1">
    <citation type="submission" date="2014-07" db="EMBL/GenBank/DDBJ databases">
        <title>Genome sequence of Lactococcus lactis subsp. lactis NCDO 2118, a GABA-producing strain.</title>
        <authorList>
            <person name="Oliveira L.C."/>
            <person name="Saraiva T.D.L."/>
            <person name="Soares S.C."/>
            <person name="Ramos R.T.J."/>
            <person name="Sa P.H.C.G."/>
            <person name="Carneiro A.R."/>
            <person name="Miranda F."/>
            <person name="Freire M."/>
            <person name="Renan W."/>
            <person name="Oliveira A.F.Jr."/>
            <person name="Santos A.R."/>
            <person name="Pinto A.C."/>
            <person name="Souza B.M."/>
            <person name="Castro C.P."/>
            <person name="Diniz C.A.A."/>
            <person name="Rocha C.S."/>
            <person name="Mariano D.C.B."/>
            <person name="Aguiar E.L."/>
            <person name="Folador E.L."/>
            <person name="Barbosa E.G.V."/>
            <person name="Aburjaile F.F."/>
            <person name="Goncalves L.A."/>
            <person name="Guimaraes L.C."/>
            <person name="Azevedo M.S.P."/>
            <person name="Agresti P.C.M."/>
            <person name="Faria R.F."/>
            <person name="Tiwari S."/>
            <person name="Almeida S.S."/>
            <person name="Hassan S.S."/>
            <person name="Pereira V.B."/>
            <person name="Abreu V.A.C."/>
            <person name="Pereira U.P."/>
            <person name="Dorella F.A."/>
            <person name="Carvalho A.F."/>
            <person name="Pereira F.L."/>
            <person name="Leal C.A.G."/>
            <person name="Figueiredo H.C.P."/>
            <person name="Silva A."/>
            <person name="Miyoshi A."/>
            <person name="Azevedo V."/>
        </authorList>
    </citation>
    <scope>NUCLEOTIDE SEQUENCE [LARGE SCALE GENOMIC DNA]</scope>
    <source>
        <strain evidence="1 2">NCDO 2118</strain>
    </source>
</reference>
<evidence type="ECO:0000313" key="2">
    <source>
        <dbReference type="Proteomes" id="UP000028594"/>
    </source>
</evidence>
<name>A0ABC8A684_LACLL</name>
<dbReference type="AlphaFoldDB" id="A0ABC8A684"/>
<dbReference type="KEGG" id="llx:NCDO2118_1427"/>
<dbReference type="EMBL" id="CP009054">
    <property type="protein sequence ID" value="AII12905.1"/>
    <property type="molecule type" value="Genomic_DNA"/>
</dbReference>
<gene>
    <name evidence="1" type="ORF">NCDO2118_1427</name>
</gene>
<accession>A0ABC8A684</accession>
<dbReference type="Proteomes" id="UP000028594">
    <property type="component" value="Chromosome"/>
</dbReference>
<evidence type="ECO:0000313" key="1">
    <source>
        <dbReference type="EMBL" id="AII12905.1"/>
    </source>
</evidence>
<organism evidence="1 2">
    <name type="scientific">Lactococcus lactis subsp. lactis NCDO 2118</name>
    <dbReference type="NCBI Taxonomy" id="1117941"/>
    <lineage>
        <taxon>Bacteria</taxon>
        <taxon>Bacillati</taxon>
        <taxon>Bacillota</taxon>
        <taxon>Bacilli</taxon>
        <taxon>Lactobacillales</taxon>
        <taxon>Streptococcaceae</taxon>
        <taxon>Lactococcus</taxon>
    </lineage>
</organism>
<sequence length="33" mass="3805">MSKEDVGFKPTHAITRLTIFKTVPLSQTWVMLQ</sequence>